<reference evidence="1 2" key="1">
    <citation type="submission" date="2020-11" db="EMBL/GenBank/DDBJ databases">
        <authorList>
            <person name="Kim M.K."/>
        </authorList>
    </citation>
    <scope>NUCLEOTIDE SEQUENCE [LARGE SCALE GENOMIC DNA]</scope>
    <source>
        <strain evidence="1 2">BT683</strain>
    </source>
</reference>
<dbReference type="EMBL" id="JADQDQ010000002">
    <property type="protein sequence ID" value="MBF9236706.1"/>
    <property type="molecule type" value="Genomic_DNA"/>
</dbReference>
<dbReference type="InterPro" id="IPR058532">
    <property type="entry name" value="YjbR/MT2646/Rv2570-like"/>
</dbReference>
<dbReference type="InterPro" id="IPR007351">
    <property type="entry name" value="YjbR"/>
</dbReference>
<dbReference type="GO" id="GO:0003677">
    <property type="term" value="F:DNA binding"/>
    <property type="evidence" value="ECO:0007669"/>
    <property type="project" value="UniProtKB-KW"/>
</dbReference>
<sequence>MTIEDLQAICQRLPGTTKDIKWDVHLCFNVGGKMYLVTSPDELPPTASFRVPMEDVETMENSPSFSRNKYMGRYGWVNIDNIHLLSRAQWEQYIEYSYQAVRAKLPLKVRKQLEAA</sequence>
<name>A0ABS0IEC8_9BACT</name>
<dbReference type="PANTHER" id="PTHR35145:SF1">
    <property type="entry name" value="CYTOPLASMIC PROTEIN"/>
    <property type="match status" value="1"/>
</dbReference>
<dbReference type="SUPFAM" id="SSF142906">
    <property type="entry name" value="YjbR-like"/>
    <property type="match status" value="1"/>
</dbReference>
<evidence type="ECO:0000313" key="2">
    <source>
        <dbReference type="Proteomes" id="UP000597617"/>
    </source>
</evidence>
<dbReference type="Pfam" id="PF04237">
    <property type="entry name" value="YjbR"/>
    <property type="match status" value="1"/>
</dbReference>
<dbReference type="Gene3D" id="3.90.1150.30">
    <property type="match status" value="1"/>
</dbReference>
<dbReference type="PANTHER" id="PTHR35145">
    <property type="entry name" value="CYTOPLASMIC PROTEIN-RELATED"/>
    <property type="match status" value="1"/>
</dbReference>
<evidence type="ECO:0000313" key="1">
    <source>
        <dbReference type="EMBL" id="MBF9236706.1"/>
    </source>
</evidence>
<organism evidence="1 2">
    <name type="scientific">Hymenobacter jeongseonensis</name>
    <dbReference type="NCBI Taxonomy" id="2791027"/>
    <lineage>
        <taxon>Bacteria</taxon>
        <taxon>Pseudomonadati</taxon>
        <taxon>Bacteroidota</taxon>
        <taxon>Cytophagia</taxon>
        <taxon>Cytophagales</taxon>
        <taxon>Hymenobacteraceae</taxon>
        <taxon>Hymenobacter</taxon>
    </lineage>
</organism>
<keyword evidence="2" id="KW-1185">Reference proteome</keyword>
<proteinExistence type="predicted"/>
<comment type="caution">
    <text evidence="1">The sequence shown here is derived from an EMBL/GenBank/DDBJ whole genome shotgun (WGS) entry which is preliminary data.</text>
</comment>
<dbReference type="InterPro" id="IPR038056">
    <property type="entry name" value="YjbR-like_sf"/>
</dbReference>
<dbReference type="Proteomes" id="UP000597617">
    <property type="component" value="Unassembled WGS sequence"/>
</dbReference>
<accession>A0ABS0IEC8</accession>
<protein>
    <submittedName>
        <fullName evidence="1">MmcQ/YjbR family DNA-binding protein</fullName>
    </submittedName>
</protein>
<keyword evidence="1" id="KW-0238">DNA-binding</keyword>
<dbReference type="RefSeq" id="WP_196281091.1">
    <property type="nucleotide sequence ID" value="NZ_JADQDQ010000002.1"/>
</dbReference>
<gene>
    <name evidence="1" type="ORF">I2I05_04800</name>
</gene>